<dbReference type="NCBIfam" id="NF007217">
    <property type="entry name" value="PRK09639.1-1"/>
    <property type="match status" value="1"/>
</dbReference>
<dbReference type="Proteomes" id="UP000287756">
    <property type="component" value="Chromosome"/>
</dbReference>
<evidence type="ECO:0000256" key="2">
    <source>
        <dbReference type="ARBA" id="ARBA00023015"/>
    </source>
</evidence>
<dbReference type="InterPro" id="IPR036388">
    <property type="entry name" value="WH-like_DNA-bd_sf"/>
</dbReference>
<dbReference type="SUPFAM" id="SSF88946">
    <property type="entry name" value="Sigma2 domain of RNA polymerase sigma factors"/>
    <property type="match status" value="1"/>
</dbReference>
<dbReference type="PANTHER" id="PTHR43133:SF60">
    <property type="entry name" value="RNA POLYMERASE SIGMA FACTOR SIGV"/>
    <property type="match status" value="1"/>
</dbReference>
<evidence type="ECO:0000313" key="10">
    <source>
        <dbReference type="Proteomes" id="UP000287756"/>
    </source>
</evidence>
<feature type="domain" description="RNA polymerase sigma factor 70 region 4 type 2" evidence="8">
    <location>
        <begin position="111"/>
        <end position="163"/>
    </location>
</feature>
<protein>
    <recommendedName>
        <fullName evidence="6">RNA polymerase sigma factor</fullName>
    </recommendedName>
</protein>
<comment type="similarity">
    <text evidence="1 6">Belongs to the sigma-70 factor family. ECF subfamily.</text>
</comment>
<dbReference type="GO" id="GO:0006352">
    <property type="term" value="P:DNA-templated transcription initiation"/>
    <property type="evidence" value="ECO:0007669"/>
    <property type="project" value="InterPro"/>
</dbReference>
<proteinExistence type="inferred from homology"/>
<dbReference type="KEGG" id="hli:HLI_00270"/>
<dbReference type="InterPro" id="IPR013325">
    <property type="entry name" value="RNA_pol_sigma_r2"/>
</dbReference>
<dbReference type="InterPro" id="IPR013324">
    <property type="entry name" value="RNA_pol_sigma_r3/r4-like"/>
</dbReference>
<evidence type="ECO:0000256" key="6">
    <source>
        <dbReference type="RuleBase" id="RU000716"/>
    </source>
</evidence>
<dbReference type="PROSITE" id="PS01063">
    <property type="entry name" value="SIGMA70_ECF"/>
    <property type="match status" value="1"/>
</dbReference>
<dbReference type="GO" id="GO:0006950">
    <property type="term" value="P:response to stress"/>
    <property type="evidence" value="ECO:0007669"/>
    <property type="project" value="UniProtKB-ARBA"/>
</dbReference>
<sequence>MKSFFDELYENYHRDLFQFLIYMVKDRDLAEDLVQDVYIKVIKSYESFSGRSTEKTWLFSIARHVAIDHFRKQKRKRNKIMEFFDWSEKGEQLRDHETLPDEVAVQKDEVQQVYRALDECTVDQRSVIILRFIQGMSIQETAEILEWSESKVKTTQHRAMKALKMIMGQEDKGGGEREEA</sequence>
<dbReference type="GO" id="GO:0016987">
    <property type="term" value="F:sigma factor activity"/>
    <property type="evidence" value="ECO:0007669"/>
    <property type="project" value="UniProtKB-KW"/>
</dbReference>
<dbReference type="GO" id="GO:0003677">
    <property type="term" value="F:DNA binding"/>
    <property type="evidence" value="ECO:0007669"/>
    <property type="project" value="UniProtKB-KW"/>
</dbReference>
<keyword evidence="4 6" id="KW-0238">DNA-binding</keyword>
<gene>
    <name evidence="9" type="ORF">HLI_00270</name>
</gene>
<name>A0A410M771_9BACI</name>
<dbReference type="NCBIfam" id="TIGR02937">
    <property type="entry name" value="sigma70-ECF"/>
    <property type="match status" value="1"/>
</dbReference>
<evidence type="ECO:0000256" key="4">
    <source>
        <dbReference type="ARBA" id="ARBA00023125"/>
    </source>
</evidence>
<evidence type="ECO:0000313" key="9">
    <source>
        <dbReference type="EMBL" id="QAS50740.1"/>
    </source>
</evidence>
<dbReference type="Gene3D" id="1.10.1740.10">
    <property type="match status" value="1"/>
</dbReference>
<dbReference type="InterPro" id="IPR007627">
    <property type="entry name" value="RNA_pol_sigma70_r2"/>
</dbReference>
<evidence type="ECO:0000256" key="1">
    <source>
        <dbReference type="ARBA" id="ARBA00010641"/>
    </source>
</evidence>
<dbReference type="InterPro" id="IPR014284">
    <property type="entry name" value="RNA_pol_sigma-70_dom"/>
</dbReference>
<dbReference type="RefSeq" id="WP_128522504.1">
    <property type="nucleotide sequence ID" value="NZ_CANLVY010000004.1"/>
</dbReference>
<dbReference type="Pfam" id="PF04542">
    <property type="entry name" value="Sigma70_r2"/>
    <property type="match status" value="1"/>
</dbReference>
<dbReference type="SUPFAM" id="SSF88659">
    <property type="entry name" value="Sigma3 and sigma4 domains of RNA polymerase sigma factors"/>
    <property type="match status" value="1"/>
</dbReference>
<keyword evidence="3 6" id="KW-0731">Sigma factor</keyword>
<dbReference type="AlphaFoldDB" id="A0A410M771"/>
<keyword evidence="5 6" id="KW-0804">Transcription</keyword>
<evidence type="ECO:0000256" key="3">
    <source>
        <dbReference type="ARBA" id="ARBA00023082"/>
    </source>
</evidence>
<dbReference type="Pfam" id="PF08281">
    <property type="entry name" value="Sigma70_r4_2"/>
    <property type="match status" value="1"/>
</dbReference>
<accession>A0A410M771</accession>
<dbReference type="EMBL" id="CP026118">
    <property type="protein sequence ID" value="QAS50740.1"/>
    <property type="molecule type" value="Genomic_DNA"/>
</dbReference>
<evidence type="ECO:0000259" key="7">
    <source>
        <dbReference type="Pfam" id="PF04542"/>
    </source>
</evidence>
<dbReference type="OrthoDB" id="9794508at2"/>
<organism evidence="9 10">
    <name type="scientific">Halobacillus litoralis</name>
    <dbReference type="NCBI Taxonomy" id="45668"/>
    <lineage>
        <taxon>Bacteria</taxon>
        <taxon>Bacillati</taxon>
        <taxon>Bacillota</taxon>
        <taxon>Bacilli</taxon>
        <taxon>Bacillales</taxon>
        <taxon>Bacillaceae</taxon>
        <taxon>Halobacillus</taxon>
    </lineage>
</organism>
<dbReference type="InterPro" id="IPR013249">
    <property type="entry name" value="RNA_pol_sigma70_r4_t2"/>
</dbReference>
<evidence type="ECO:0000259" key="8">
    <source>
        <dbReference type="Pfam" id="PF08281"/>
    </source>
</evidence>
<dbReference type="PANTHER" id="PTHR43133">
    <property type="entry name" value="RNA POLYMERASE ECF-TYPE SIGMA FACTO"/>
    <property type="match status" value="1"/>
</dbReference>
<dbReference type="InterPro" id="IPR000838">
    <property type="entry name" value="RNA_pol_sigma70_ECF_CS"/>
</dbReference>
<dbReference type="Gene3D" id="1.10.10.10">
    <property type="entry name" value="Winged helix-like DNA-binding domain superfamily/Winged helix DNA-binding domain"/>
    <property type="match status" value="1"/>
</dbReference>
<dbReference type="InterPro" id="IPR039425">
    <property type="entry name" value="RNA_pol_sigma-70-like"/>
</dbReference>
<evidence type="ECO:0000256" key="5">
    <source>
        <dbReference type="ARBA" id="ARBA00023163"/>
    </source>
</evidence>
<feature type="domain" description="RNA polymerase sigma-70 region 2" evidence="7">
    <location>
        <begin position="8"/>
        <end position="75"/>
    </location>
</feature>
<reference evidence="9 10" key="1">
    <citation type="submission" date="2018-01" db="EMBL/GenBank/DDBJ databases">
        <title>The whole genome sequencing and assembly of Halobacillus litoralis ERB031 strain.</title>
        <authorList>
            <person name="Lee S.-J."/>
            <person name="Park M.-K."/>
            <person name="Kim J.-Y."/>
            <person name="Lee Y.-J."/>
            <person name="Yi H."/>
            <person name="Bahn Y.-S."/>
            <person name="Kim J.F."/>
            <person name="Lee D.-W."/>
        </authorList>
    </citation>
    <scope>NUCLEOTIDE SEQUENCE [LARGE SCALE GENOMIC DNA]</scope>
    <source>
        <strain evidence="9 10">ERB 031</strain>
    </source>
</reference>
<dbReference type="NCBIfam" id="NF007220">
    <property type="entry name" value="PRK09639.1-5"/>
    <property type="match status" value="1"/>
</dbReference>
<dbReference type="CDD" id="cd06171">
    <property type="entry name" value="Sigma70_r4"/>
    <property type="match status" value="1"/>
</dbReference>
<keyword evidence="2 6" id="KW-0805">Transcription regulation</keyword>